<dbReference type="HOGENOM" id="CLU_1000778_0_0_10"/>
<evidence type="ECO:0000313" key="1">
    <source>
        <dbReference type="EMBL" id="ADZ77265.1"/>
    </source>
</evidence>
<dbReference type="EMBL" id="CP002584">
    <property type="protein sequence ID" value="ADZ77265.1"/>
    <property type="molecule type" value="Genomic_DNA"/>
</dbReference>
<dbReference type="AlphaFoldDB" id="F4C9X5"/>
<reference evidence="1" key="1">
    <citation type="submission" date="2011-03" db="EMBL/GenBank/DDBJ databases">
        <title>Complete sequence of Sphingobacterium sp. 21.</title>
        <authorList>
            <consortium name="US DOE Joint Genome Institute"/>
            <person name="Lucas S."/>
            <person name="Copeland A."/>
            <person name="Lapidus A."/>
            <person name="Cheng J.-F."/>
            <person name="Goodwin L."/>
            <person name="Pitluck S."/>
            <person name="Davenport K."/>
            <person name="Detter J.C."/>
            <person name="Han C."/>
            <person name="Tapia R."/>
            <person name="Land M."/>
            <person name="Hauser L."/>
            <person name="Kyrpides N."/>
            <person name="Ivanova N."/>
            <person name="Ovchinnikova G."/>
            <person name="Pagani I."/>
            <person name="Siebers A.K."/>
            <person name="Allgaier M."/>
            <person name="Thelen M.P."/>
            <person name="Hugenholtz P."/>
            <person name="Woyke T."/>
        </authorList>
    </citation>
    <scope>NUCLEOTIDE SEQUENCE</scope>
    <source>
        <strain evidence="1">21</strain>
    </source>
</reference>
<proteinExistence type="predicted"/>
<dbReference type="KEGG" id="shg:Sph21_0686"/>
<accession>F4C9X5</accession>
<organism evidence="1">
    <name type="scientific">Sphingobacterium sp. (strain 21)</name>
    <dbReference type="NCBI Taxonomy" id="743722"/>
    <lineage>
        <taxon>Bacteria</taxon>
        <taxon>Pseudomonadati</taxon>
        <taxon>Bacteroidota</taxon>
        <taxon>Sphingobacteriia</taxon>
        <taxon>Sphingobacteriales</taxon>
        <taxon>Sphingobacteriaceae</taxon>
        <taxon>Sphingobacterium</taxon>
    </lineage>
</organism>
<sequence length="278" mass="32521">MEILGTTRSVYLEIVEKYVNKELDKENIVYYTIVSSYFDKVLSHSKKGNLHLAKYYLDIGDGLSDIEDTSLKSWIDFYTLPKKAFFFFKSGHLKQAEILTIQALALCDRLYHRGFRIVYFASIQQRFNFARVLICSERVSMGLEVCSRCLIMLLEKDYSSLIDEVKVDVFEQMVIANMYQIICKAMNLLLDKVVFFFEDSTRLLINGLLGEFLLHANFECRSIDAKYLELKNFTSLFSDFLKRDDNFFRLKASTMMLSIQDESLKSVLFRCLYSEQEV</sequence>
<dbReference type="PATRIC" id="fig|743722.3.peg.739"/>
<protein>
    <submittedName>
        <fullName evidence="1">Uncharacterized protein</fullName>
    </submittedName>
</protein>
<gene>
    <name evidence="1" type="ordered locus">Sph21_0686</name>
</gene>
<name>F4C9X5_SPHS2</name>
<dbReference type="STRING" id="743722.Sph21_0686"/>